<accession>A0ABV9BY53</accession>
<organism evidence="2 3">
    <name type="scientific">Dyella halodurans</name>
    <dbReference type="NCBI Taxonomy" id="1920171"/>
    <lineage>
        <taxon>Bacteria</taxon>
        <taxon>Pseudomonadati</taxon>
        <taxon>Pseudomonadota</taxon>
        <taxon>Gammaproteobacteria</taxon>
        <taxon>Lysobacterales</taxon>
        <taxon>Rhodanobacteraceae</taxon>
        <taxon>Dyella</taxon>
    </lineage>
</organism>
<protein>
    <submittedName>
        <fullName evidence="2">Uncharacterized protein</fullName>
    </submittedName>
</protein>
<evidence type="ECO:0000256" key="1">
    <source>
        <dbReference type="SAM" id="MobiDB-lite"/>
    </source>
</evidence>
<gene>
    <name evidence="2" type="ORF">ACFO5W_02830</name>
</gene>
<name>A0ABV9BY53_9GAMM</name>
<dbReference type="EMBL" id="JBHSGA010000004">
    <property type="protein sequence ID" value="MFC4525563.1"/>
    <property type="molecule type" value="Genomic_DNA"/>
</dbReference>
<dbReference type="Proteomes" id="UP001595961">
    <property type="component" value="Unassembled WGS sequence"/>
</dbReference>
<keyword evidence="3" id="KW-1185">Reference proteome</keyword>
<evidence type="ECO:0000313" key="2">
    <source>
        <dbReference type="EMBL" id="MFC4525563.1"/>
    </source>
</evidence>
<feature type="region of interest" description="Disordered" evidence="1">
    <location>
        <begin position="1"/>
        <end position="35"/>
    </location>
</feature>
<dbReference type="RefSeq" id="WP_266152073.1">
    <property type="nucleotide sequence ID" value="NZ_CP064028.1"/>
</dbReference>
<reference evidence="3" key="1">
    <citation type="journal article" date="2019" name="Int. J. Syst. Evol. Microbiol.">
        <title>The Global Catalogue of Microorganisms (GCM) 10K type strain sequencing project: providing services to taxonomists for standard genome sequencing and annotation.</title>
        <authorList>
            <consortium name="The Broad Institute Genomics Platform"/>
            <consortium name="The Broad Institute Genome Sequencing Center for Infectious Disease"/>
            <person name="Wu L."/>
            <person name="Ma J."/>
        </authorList>
    </citation>
    <scope>NUCLEOTIDE SEQUENCE [LARGE SCALE GENOMIC DNA]</scope>
    <source>
        <strain evidence="3">CCM 4481</strain>
    </source>
</reference>
<sequence>MAAPDHTALARPPNPPGGKSTRTLGRPRRSADTVENSWQQVALKLTSIQEAMNEIAALVVESEVARKAHARGSAMRPGQWPLAQGCAENLVAAIRLLGQYAELLRREP</sequence>
<evidence type="ECO:0000313" key="3">
    <source>
        <dbReference type="Proteomes" id="UP001595961"/>
    </source>
</evidence>
<proteinExistence type="predicted"/>
<comment type="caution">
    <text evidence="2">The sequence shown here is derived from an EMBL/GenBank/DDBJ whole genome shotgun (WGS) entry which is preliminary data.</text>
</comment>